<name>A0A378J7M9_9GAMM</name>
<accession>A0A378J7M9</accession>
<dbReference type="Proteomes" id="UP000254677">
    <property type="component" value="Unassembled WGS sequence"/>
</dbReference>
<evidence type="ECO:0008006" key="3">
    <source>
        <dbReference type="Google" id="ProtNLM"/>
    </source>
</evidence>
<protein>
    <recommendedName>
        <fullName evidence="3">Alpha/beta hydrolase</fullName>
    </recommendedName>
</protein>
<reference evidence="1 2" key="1">
    <citation type="submission" date="2018-06" db="EMBL/GenBank/DDBJ databases">
        <authorList>
            <consortium name="Pathogen Informatics"/>
            <person name="Doyle S."/>
        </authorList>
    </citation>
    <scope>NUCLEOTIDE SEQUENCE [LARGE SCALE GENOMIC DNA]</scope>
    <source>
        <strain evidence="1 2">NCTC13292</strain>
    </source>
</reference>
<keyword evidence="2" id="KW-1185">Reference proteome</keyword>
<dbReference type="InterPro" id="IPR029058">
    <property type="entry name" value="AB_hydrolase_fold"/>
</dbReference>
<evidence type="ECO:0000313" key="2">
    <source>
        <dbReference type="Proteomes" id="UP000254677"/>
    </source>
</evidence>
<evidence type="ECO:0000313" key="1">
    <source>
        <dbReference type="EMBL" id="STX40530.1"/>
    </source>
</evidence>
<dbReference type="SUPFAM" id="SSF53474">
    <property type="entry name" value="alpha/beta-Hydrolases"/>
    <property type="match status" value="1"/>
</dbReference>
<proteinExistence type="predicted"/>
<dbReference type="RefSeq" id="WP_255673136.1">
    <property type="nucleotide sequence ID" value="NZ_CAXYJE010000001.1"/>
</dbReference>
<gene>
    <name evidence="1" type="ORF">NCTC13292_00279</name>
</gene>
<sequence>MKQTLVLIPGVGGDSDLWQYQINHLQELTDIKVIVVDREQLATG</sequence>
<dbReference type="AlphaFoldDB" id="A0A378J7M9"/>
<organism evidence="1 2">
    <name type="scientific">Legionella donaldsonii</name>
    <dbReference type="NCBI Taxonomy" id="45060"/>
    <lineage>
        <taxon>Bacteria</taxon>
        <taxon>Pseudomonadati</taxon>
        <taxon>Pseudomonadota</taxon>
        <taxon>Gammaproteobacteria</taxon>
        <taxon>Legionellales</taxon>
        <taxon>Legionellaceae</taxon>
        <taxon>Legionella</taxon>
    </lineage>
</organism>
<dbReference type="EMBL" id="UGOA01000001">
    <property type="protein sequence ID" value="STX40530.1"/>
    <property type="molecule type" value="Genomic_DNA"/>
</dbReference>